<evidence type="ECO:0000256" key="1">
    <source>
        <dbReference type="SAM" id="Coils"/>
    </source>
</evidence>
<gene>
    <name evidence="4" type="ORF">RFI_23659</name>
</gene>
<reference evidence="4 5" key="1">
    <citation type="journal article" date="2013" name="Curr. Biol.">
        <title>The Genome of the Foraminiferan Reticulomyxa filosa.</title>
        <authorList>
            <person name="Glockner G."/>
            <person name="Hulsmann N."/>
            <person name="Schleicher M."/>
            <person name="Noegel A.A."/>
            <person name="Eichinger L."/>
            <person name="Gallinger C."/>
            <person name="Pawlowski J."/>
            <person name="Sierra R."/>
            <person name="Euteneuer U."/>
            <person name="Pillet L."/>
            <person name="Moustafa A."/>
            <person name="Platzer M."/>
            <person name="Groth M."/>
            <person name="Szafranski K."/>
            <person name="Schliwa M."/>
        </authorList>
    </citation>
    <scope>NUCLEOTIDE SEQUENCE [LARGE SCALE GENOMIC DNA]</scope>
</reference>
<feature type="coiled-coil region" evidence="1">
    <location>
        <begin position="276"/>
        <end position="317"/>
    </location>
</feature>
<evidence type="ECO:0000256" key="2">
    <source>
        <dbReference type="SAM" id="MobiDB-lite"/>
    </source>
</evidence>
<keyword evidence="3" id="KW-1133">Transmembrane helix</keyword>
<feature type="transmembrane region" description="Helical" evidence="3">
    <location>
        <begin position="56"/>
        <end position="78"/>
    </location>
</feature>
<feature type="coiled-coil region" evidence="1">
    <location>
        <begin position="16"/>
        <end position="43"/>
    </location>
</feature>
<accession>X6MI70</accession>
<feature type="region of interest" description="Disordered" evidence="2">
    <location>
        <begin position="218"/>
        <end position="238"/>
    </location>
</feature>
<comment type="caution">
    <text evidence="4">The sequence shown here is derived from an EMBL/GenBank/DDBJ whole genome shotgun (WGS) entry which is preliminary data.</text>
</comment>
<feature type="compositionally biased region" description="Low complexity" evidence="2">
    <location>
        <begin position="228"/>
        <end position="237"/>
    </location>
</feature>
<feature type="transmembrane region" description="Helical" evidence="3">
    <location>
        <begin position="90"/>
        <end position="108"/>
    </location>
</feature>
<dbReference type="Proteomes" id="UP000023152">
    <property type="component" value="Unassembled WGS sequence"/>
</dbReference>
<evidence type="ECO:0000256" key="3">
    <source>
        <dbReference type="SAM" id="Phobius"/>
    </source>
</evidence>
<protein>
    <submittedName>
        <fullName evidence="4">Uncharacterized protein</fullName>
    </submittedName>
</protein>
<sequence>MQEKWKECELNYKNEKEAWESEKSRYSQDLKAASDQLAVLQAQNSDFQSSYRTLQFFFFFFFFFLQCCCCYCYCYCYLQKQPRQNILKPYKSFIFFYFLFFLCLYVIGSDCNSIGELVQVSDVSKGQSVVDAVTQLVKAYQEQGSASEELRSTIEVTAAKLAQVETQHKDCADTIVQLRESCAAANDKVQTLQNALETIERDIRSNLQHWHVFVGESSSVGDEHKEQQQQQQQQQGQHVSIETLVQHMKALTTAFLQSLDLCKQKDTQQNSNDSKLVECNEAAHKQKELNASLQKEVDALSQQNKELENQLNLAKLNR</sequence>
<proteinExistence type="predicted"/>
<keyword evidence="5" id="KW-1185">Reference proteome</keyword>
<evidence type="ECO:0000313" key="4">
    <source>
        <dbReference type="EMBL" id="ETO13708.1"/>
    </source>
</evidence>
<evidence type="ECO:0000313" key="5">
    <source>
        <dbReference type="Proteomes" id="UP000023152"/>
    </source>
</evidence>
<name>X6MI70_RETFI</name>
<dbReference type="EMBL" id="ASPP01020434">
    <property type="protein sequence ID" value="ETO13708.1"/>
    <property type="molecule type" value="Genomic_DNA"/>
</dbReference>
<dbReference type="AlphaFoldDB" id="X6MI70"/>
<feature type="coiled-coil region" evidence="1">
    <location>
        <begin position="175"/>
        <end position="202"/>
    </location>
</feature>
<organism evidence="4 5">
    <name type="scientific">Reticulomyxa filosa</name>
    <dbReference type="NCBI Taxonomy" id="46433"/>
    <lineage>
        <taxon>Eukaryota</taxon>
        <taxon>Sar</taxon>
        <taxon>Rhizaria</taxon>
        <taxon>Retaria</taxon>
        <taxon>Foraminifera</taxon>
        <taxon>Monothalamids</taxon>
        <taxon>Reticulomyxidae</taxon>
        <taxon>Reticulomyxa</taxon>
    </lineage>
</organism>
<keyword evidence="3" id="KW-0812">Transmembrane</keyword>
<keyword evidence="3" id="KW-0472">Membrane</keyword>
<keyword evidence="1" id="KW-0175">Coiled coil</keyword>